<evidence type="ECO:0000313" key="2">
    <source>
        <dbReference type="EMBL" id="CAG7834392.1"/>
    </source>
</evidence>
<accession>A0A8J2LEH0</accession>
<evidence type="ECO:0000313" key="3">
    <source>
        <dbReference type="Proteomes" id="UP000708208"/>
    </source>
</evidence>
<name>A0A8J2LEH0_9HEXA</name>
<keyword evidence="1" id="KW-0812">Transmembrane</keyword>
<organism evidence="2 3">
    <name type="scientific">Allacma fusca</name>
    <dbReference type="NCBI Taxonomy" id="39272"/>
    <lineage>
        <taxon>Eukaryota</taxon>
        <taxon>Metazoa</taxon>
        <taxon>Ecdysozoa</taxon>
        <taxon>Arthropoda</taxon>
        <taxon>Hexapoda</taxon>
        <taxon>Collembola</taxon>
        <taxon>Symphypleona</taxon>
        <taxon>Sminthuridae</taxon>
        <taxon>Allacma</taxon>
    </lineage>
</organism>
<comment type="caution">
    <text evidence="2">The sequence shown here is derived from an EMBL/GenBank/DDBJ whole genome shotgun (WGS) entry which is preliminary data.</text>
</comment>
<keyword evidence="3" id="KW-1185">Reference proteome</keyword>
<sequence>METQCRDVKTYKSNAGDRDMRCLEEIIGFFHGCWNNDECVYIFEKRQGRTSYIGEEQLTMSYLYVPIGCTFILWLNFLTYYLVGNIRVAIERISGIPSPK</sequence>
<keyword evidence="1" id="KW-1133">Transmembrane helix</keyword>
<dbReference type="Proteomes" id="UP000708208">
    <property type="component" value="Unassembled WGS sequence"/>
</dbReference>
<dbReference type="EMBL" id="CAJVCH010570223">
    <property type="protein sequence ID" value="CAG7834392.1"/>
    <property type="molecule type" value="Genomic_DNA"/>
</dbReference>
<protein>
    <submittedName>
        <fullName evidence="2">Uncharacterized protein</fullName>
    </submittedName>
</protein>
<dbReference type="AlphaFoldDB" id="A0A8J2LEH0"/>
<feature type="transmembrane region" description="Helical" evidence="1">
    <location>
        <begin position="62"/>
        <end position="83"/>
    </location>
</feature>
<evidence type="ECO:0000256" key="1">
    <source>
        <dbReference type="SAM" id="Phobius"/>
    </source>
</evidence>
<proteinExistence type="predicted"/>
<keyword evidence="1" id="KW-0472">Membrane</keyword>
<gene>
    <name evidence="2" type="ORF">AFUS01_LOCUS43905</name>
</gene>
<reference evidence="2" key="1">
    <citation type="submission" date="2021-06" db="EMBL/GenBank/DDBJ databases">
        <authorList>
            <person name="Hodson N. C."/>
            <person name="Mongue J. A."/>
            <person name="Jaron S. K."/>
        </authorList>
    </citation>
    <scope>NUCLEOTIDE SEQUENCE</scope>
</reference>